<comment type="caution">
    <text evidence="2">The sequence shown here is derived from an EMBL/GenBank/DDBJ whole genome shotgun (WGS) entry which is preliminary data.</text>
</comment>
<sequence length="127" mass="14300">MLTRKDTLQYGDWVKAVTNNDELIFGYVDHVNSLNETVTLVVVSSDNKTSIGRKIALIQQKVTKLEDAGLDYEAGLLNMIDLALESNDKEWFMELTTSLYELQQRDQTSSGLLLLESKPNNTQSNNS</sequence>
<reference evidence="2 3" key="1">
    <citation type="submission" date="2018-09" db="EMBL/GenBank/DDBJ databases">
        <title>Genomic Encyclopedia of Archaeal and Bacterial Type Strains, Phase II (KMG-II): from individual species to whole genera.</title>
        <authorList>
            <person name="Goeker M."/>
        </authorList>
    </citation>
    <scope>NUCLEOTIDE SEQUENCE [LARGE SCALE GENOMIC DNA]</scope>
    <source>
        <strain evidence="2 3">DSM 17008</strain>
    </source>
</reference>
<evidence type="ECO:0000259" key="1">
    <source>
        <dbReference type="Pfam" id="PF08858"/>
    </source>
</evidence>
<proteinExistence type="predicted"/>
<evidence type="ECO:0000313" key="2">
    <source>
        <dbReference type="EMBL" id="RKD75262.1"/>
    </source>
</evidence>
<feature type="domain" description="IDEAL" evidence="1">
    <location>
        <begin position="76"/>
        <end position="97"/>
    </location>
</feature>
<dbReference type="Gene3D" id="4.10.810.10">
    <property type="entry name" value="Virus Scaffolding Protein, Chain A"/>
    <property type="match status" value="1"/>
</dbReference>
<dbReference type="InterPro" id="IPR014957">
    <property type="entry name" value="IDEAL_dom"/>
</dbReference>
<accession>A0A419V5J7</accession>
<keyword evidence="3" id="KW-1185">Reference proteome</keyword>
<dbReference type="EMBL" id="RAPK01000007">
    <property type="protein sequence ID" value="RKD75262.1"/>
    <property type="molecule type" value="Genomic_DNA"/>
</dbReference>
<evidence type="ECO:0000313" key="3">
    <source>
        <dbReference type="Proteomes" id="UP000285120"/>
    </source>
</evidence>
<name>A0A419V5J7_9BACL</name>
<dbReference type="InterPro" id="IPR027393">
    <property type="entry name" value="Virus_scaffolding_prot_C"/>
</dbReference>
<dbReference type="Proteomes" id="UP000285120">
    <property type="component" value="Unassembled WGS sequence"/>
</dbReference>
<protein>
    <submittedName>
        <fullName evidence="2">IDEAL domain-containing protein</fullName>
    </submittedName>
</protein>
<organism evidence="2 3">
    <name type="scientific">Sinobaca qinghaiensis</name>
    <dbReference type="NCBI Taxonomy" id="342944"/>
    <lineage>
        <taxon>Bacteria</taxon>
        <taxon>Bacillati</taxon>
        <taxon>Bacillota</taxon>
        <taxon>Bacilli</taxon>
        <taxon>Bacillales</taxon>
        <taxon>Sporolactobacillaceae</taxon>
        <taxon>Sinobaca</taxon>
    </lineage>
</organism>
<gene>
    <name evidence="2" type="ORF">ATL39_0961</name>
</gene>
<dbReference type="RefSeq" id="WP_120192153.1">
    <property type="nucleotide sequence ID" value="NZ_RAPK01000007.1"/>
</dbReference>
<dbReference type="AlphaFoldDB" id="A0A419V5J7"/>
<dbReference type="Pfam" id="PF08858">
    <property type="entry name" value="IDEAL"/>
    <property type="match status" value="1"/>
</dbReference>
<dbReference type="OrthoDB" id="2427704at2"/>